<reference evidence="2 3" key="1">
    <citation type="journal article" date="2018" name="J. Allergy Clin. Immunol.">
        <title>High-quality assembly of Dermatophagoides pteronyssinus genome and transcriptome reveals a wide range of novel allergens.</title>
        <authorList>
            <person name="Liu X.Y."/>
            <person name="Yang K.Y."/>
            <person name="Wang M.Q."/>
            <person name="Kwok J.S."/>
            <person name="Zeng X."/>
            <person name="Yang Z."/>
            <person name="Xiao X.J."/>
            <person name="Lau C.P."/>
            <person name="Li Y."/>
            <person name="Huang Z.M."/>
            <person name="Ba J.G."/>
            <person name="Yim A.K."/>
            <person name="Ouyang C.Y."/>
            <person name="Ngai S.M."/>
            <person name="Chan T.F."/>
            <person name="Leung E.L."/>
            <person name="Liu L."/>
            <person name="Liu Z.G."/>
            <person name="Tsui S.K."/>
        </authorList>
    </citation>
    <scope>NUCLEOTIDE SEQUENCE [LARGE SCALE GENOMIC DNA]</scope>
    <source>
        <strain evidence="2">Derp</strain>
    </source>
</reference>
<name>A0ABQ8IQU5_DERPT</name>
<organism evidence="2 3">
    <name type="scientific">Dermatophagoides pteronyssinus</name>
    <name type="common">European house dust mite</name>
    <dbReference type="NCBI Taxonomy" id="6956"/>
    <lineage>
        <taxon>Eukaryota</taxon>
        <taxon>Metazoa</taxon>
        <taxon>Ecdysozoa</taxon>
        <taxon>Arthropoda</taxon>
        <taxon>Chelicerata</taxon>
        <taxon>Arachnida</taxon>
        <taxon>Acari</taxon>
        <taxon>Acariformes</taxon>
        <taxon>Sarcoptiformes</taxon>
        <taxon>Astigmata</taxon>
        <taxon>Psoroptidia</taxon>
        <taxon>Analgoidea</taxon>
        <taxon>Pyroglyphidae</taxon>
        <taxon>Dermatophagoidinae</taxon>
        <taxon>Dermatophagoides</taxon>
    </lineage>
</organism>
<feature type="region of interest" description="Disordered" evidence="1">
    <location>
        <begin position="40"/>
        <end position="63"/>
    </location>
</feature>
<evidence type="ECO:0000313" key="2">
    <source>
        <dbReference type="EMBL" id="KAH9412556.1"/>
    </source>
</evidence>
<evidence type="ECO:0000313" key="3">
    <source>
        <dbReference type="Proteomes" id="UP000887458"/>
    </source>
</evidence>
<evidence type="ECO:0000256" key="1">
    <source>
        <dbReference type="SAM" id="MobiDB-lite"/>
    </source>
</evidence>
<dbReference type="EMBL" id="NJHN03000129">
    <property type="protein sequence ID" value="KAH9412556.1"/>
    <property type="molecule type" value="Genomic_DNA"/>
</dbReference>
<gene>
    <name evidence="2" type="ORF">DERP_006518</name>
</gene>
<keyword evidence="3" id="KW-1185">Reference proteome</keyword>
<accession>A0ABQ8IQU5</accession>
<sequence length="63" mass="7275">MDDENYYDEDDDTSKVVDCKFVWSLCPKKIIPESNKKYEFPNNKTQQKNINVGGGKTRTSALK</sequence>
<proteinExistence type="predicted"/>
<reference evidence="2 3" key="2">
    <citation type="journal article" date="2022" name="Mol. Biol. Evol.">
        <title>Comparative Genomics Reveals Insights into the Divergent Evolution of Astigmatic Mites and Household Pest Adaptations.</title>
        <authorList>
            <person name="Xiong Q."/>
            <person name="Wan A.T."/>
            <person name="Liu X."/>
            <person name="Fung C.S."/>
            <person name="Xiao X."/>
            <person name="Malainual N."/>
            <person name="Hou J."/>
            <person name="Wang L."/>
            <person name="Wang M."/>
            <person name="Yang K.Y."/>
            <person name="Cui Y."/>
            <person name="Leung E.L."/>
            <person name="Nong W."/>
            <person name="Shin S.K."/>
            <person name="Au S.W."/>
            <person name="Jeong K.Y."/>
            <person name="Chew F.T."/>
            <person name="Hui J.H."/>
            <person name="Leung T.F."/>
            <person name="Tungtrongchitr A."/>
            <person name="Zhong N."/>
            <person name="Liu Z."/>
            <person name="Tsui S.K."/>
        </authorList>
    </citation>
    <scope>NUCLEOTIDE SEQUENCE [LARGE SCALE GENOMIC DNA]</scope>
    <source>
        <strain evidence="2">Derp</strain>
    </source>
</reference>
<dbReference type="Proteomes" id="UP000887458">
    <property type="component" value="Unassembled WGS sequence"/>
</dbReference>
<comment type="caution">
    <text evidence="2">The sequence shown here is derived from an EMBL/GenBank/DDBJ whole genome shotgun (WGS) entry which is preliminary data.</text>
</comment>
<protein>
    <submittedName>
        <fullName evidence="2">Uncharacterized protein</fullName>
    </submittedName>
</protein>